<dbReference type="Proteomes" id="UP000811899">
    <property type="component" value="Unassembled WGS sequence"/>
</dbReference>
<sequence length="366" mass="41841">MSKAKIFLVGETDKVLVPMEETPYAAEDILQGLLEDYPDLVPGDQINPDYPRKWLLIKREAGVPSCQDGSDNWSLDHLFVDQDGIPTFIECKRATDTRIRREVVAQMLDYAANGTIYWSVDRLRQDAAETARLQQKDLDELVADLVGSREEDALDQYWKTVEKNLKEGKIRLVFVADEIPRELQRLIEFMNDKMSDIEVIGVEVKQYLGGERRAVVPRLIGLTERARQKKEGGSTTPTNQTKFLASLPSESREYFDKLFGIAQQRNLIVSWGKQGFSLRIKFASNSKVTSFAYGWPNGHFNFYFEYLDVSQEELAALRKELMSFGVFNESGKYTLDVFIDQANLDKALEMFVFIADRMEQLAAIEA</sequence>
<dbReference type="AlphaFoldDB" id="A0AAW4KYD3"/>
<gene>
    <name evidence="1" type="ORF">KI809_04965</name>
</gene>
<proteinExistence type="predicted"/>
<evidence type="ECO:0000313" key="1">
    <source>
        <dbReference type="EMBL" id="MBT0663648.1"/>
    </source>
</evidence>
<comment type="caution">
    <text evidence="1">The sequence shown here is derived from an EMBL/GenBank/DDBJ whole genome shotgun (WGS) entry which is preliminary data.</text>
</comment>
<dbReference type="InterPro" id="IPR011856">
    <property type="entry name" value="tRNA_endonuc-like_dom_sf"/>
</dbReference>
<reference evidence="1 2" key="1">
    <citation type="submission" date="2021-05" db="EMBL/GenBank/DDBJ databases">
        <title>The draft genome of Geobacter pelophilus DSM 12255.</title>
        <authorList>
            <person name="Xu Z."/>
            <person name="Masuda Y."/>
            <person name="Itoh H."/>
            <person name="Senoo K."/>
        </authorList>
    </citation>
    <scope>NUCLEOTIDE SEQUENCE [LARGE SCALE GENOMIC DNA]</scope>
    <source>
        <strain evidence="1 2">DSM 12255</strain>
    </source>
</reference>
<protein>
    <recommendedName>
        <fullName evidence="3">PD-(D/E)XK nuclease superfamily protein</fullName>
    </recommendedName>
</protein>
<name>A0AAW4KYD3_9BACT</name>
<keyword evidence="2" id="KW-1185">Reference proteome</keyword>
<evidence type="ECO:0000313" key="2">
    <source>
        <dbReference type="Proteomes" id="UP000811899"/>
    </source>
</evidence>
<evidence type="ECO:0008006" key="3">
    <source>
        <dbReference type="Google" id="ProtNLM"/>
    </source>
</evidence>
<organism evidence="1 2">
    <name type="scientific">Geoanaerobacter pelophilus</name>
    <dbReference type="NCBI Taxonomy" id="60036"/>
    <lineage>
        <taxon>Bacteria</taxon>
        <taxon>Pseudomonadati</taxon>
        <taxon>Thermodesulfobacteriota</taxon>
        <taxon>Desulfuromonadia</taxon>
        <taxon>Geobacterales</taxon>
        <taxon>Geobacteraceae</taxon>
        <taxon>Geoanaerobacter</taxon>
    </lineage>
</organism>
<dbReference type="RefSeq" id="WP_214170368.1">
    <property type="nucleotide sequence ID" value="NZ_JAHCVJ010000001.1"/>
</dbReference>
<accession>A0AAW4KYD3</accession>
<dbReference type="Gene3D" id="3.40.1350.10">
    <property type="match status" value="1"/>
</dbReference>
<dbReference type="EMBL" id="JAHCVJ010000001">
    <property type="protein sequence ID" value="MBT0663648.1"/>
    <property type="molecule type" value="Genomic_DNA"/>
</dbReference>
<dbReference type="GO" id="GO:0003676">
    <property type="term" value="F:nucleic acid binding"/>
    <property type="evidence" value="ECO:0007669"/>
    <property type="project" value="InterPro"/>
</dbReference>